<dbReference type="Proteomes" id="UP000886632">
    <property type="component" value="Unassembled WGS sequence"/>
</dbReference>
<evidence type="ECO:0000256" key="1">
    <source>
        <dbReference type="ARBA" id="ARBA00022679"/>
    </source>
</evidence>
<feature type="compositionally biased region" description="Low complexity" evidence="3">
    <location>
        <begin position="407"/>
        <end position="447"/>
    </location>
</feature>
<dbReference type="InterPro" id="IPR014030">
    <property type="entry name" value="Ketoacyl_synth_N"/>
</dbReference>
<evidence type="ECO:0000256" key="2">
    <source>
        <dbReference type="RuleBase" id="RU003694"/>
    </source>
</evidence>
<dbReference type="SMART" id="SM00825">
    <property type="entry name" value="PKS_KS"/>
    <property type="match status" value="1"/>
</dbReference>
<reference evidence="5" key="1">
    <citation type="submission" date="2020-10" db="EMBL/GenBank/DDBJ databases">
        <title>Connecting structure to function with the recovery of over 1000 high-quality activated sludge metagenome-assembled genomes encoding full-length rRNA genes using long-read sequencing.</title>
        <authorList>
            <person name="Singleton C.M."/>
            <person name="Petriglieri F."/>
            <person name="Kristensen J.M."/>
            <person name="Kirkegaard R.H."/>
            <person name="Michaelsen T.Y."/>
            <person name="Andersen M.H."/>
            <person name="Karst S.M."/>
            <person name="Dueholm M.S."/>
            <person name="Nielsen P.H."/>
            <person name="Albertsen M."/>
        </authorList>
    </citation>
    <scope>NUCLEOTIDE SEQUENCE</scope>
    <source>
        <strain evidence="5">Ribe_18-Q3-R11-54_MAXAC.001</strain>
    </source>
</reference>
<dbReference type="Pfam" id="PF02801">
    <property type="entry name" value="Ketoacyl-synt_C"/>
    <property type="match status" value="1"/>
</dbReference>
<feature type="region of interest" description="Disordered" evidence="3">
    <location>
        <begin position="226"/>
        <end position="298"/>
    </location>
</feature>
<feature type="domain" description="Ketosynthase family 3 (KS3)" evidence="4">
    <location>
        <begin position="1"/>
        <end position="256"/>
    </location>
</feature>
<dbReference type="InterPro" id="IPR018201">
    <property type="entry name" value="Ketoacyl_synth_AS"/>
</dbReference>
<keyword evidence="1 2" id="KW-0808">Transferase</keyword>
<dbReference type="InterPro" id="IPR016039">
    <property type="entry name" value="Thiolase-like"/>
</dbReference>
<comment type="similarity">
    <text evidence="2">Belongs to the thiolase-like superfamily. Beta-ketoacyl-ACP synthases family.</text>
</comment>
<dbReference type="EMBL" id="JADKGK010000022">
    <property type="protein sequence ID" value="MBL0004933.1"/>
    <property type="molecule type" value="Genomic_DNA"/>
</dbReference>
<dbReference type="Pfam" id="PF00109">
    <property type="entry name" value="ketoacyl-synt"/>
    <property type="match status" value="1"/>
</dbReference>
<feature type="compositionally biased region" description="Basic residues" evidence="3">
    <location>
        <begin position="348"/>
        <end position="360"/>
    </location>
</feature>
<dbReference type="Gene3D" id="3.40.47.10">
    <property type="match status" value="1"/>
</dbReference>
<feature type="compositionally biased region" description="Basic residues" evidence="3">
    <location>
        <begin position="257"/>
        <end position="285"/>
    </location>
</feature>
<organism evidence="5 6">
    <name type="scientific">Candidatus Phosphoribacter hodrii</name>
    <dbReference type="NCBI Taxonomy" id="2953743"/>
    <lineage>
        <taxon>Bacteria</taxon>
        <taxon>Bacillati</taxon>
        <taxon>Actinomycetota</taxon>
        <taxon>Actinomycetes</taxon>
        <taxon>Micrococcales</taxon>
        <taxon>Dermatophilaceae</taxon>
        <taxon>Candidatus Phosphoribacter</taxon>
    </lineage>
</organism>
<gene>
    <name evidence="5" type="ORF">IPP00_13410</name>
</gene>
<feature type="region of interest" description="Disordered" evidence="3">
    <location>
        <begin position="303"/>
        <end position="322"/>
    </location>
</feature>
<dbReference type="GO" id="GO:0004315">
    <property type="term" value="F:3-oxoacyl-[acyl-carrier-protein] synthase activity"/>
    <property type="evidence" value="ECO:0007669"/>
    <property type="project" value="InterPro"/>
</dbReference>
<sequence>MPGELSNVIAGRIANVLNLRGPNYTTDAACASGLAALNSAILGLNDHQYDAVITGGVDRNMGVDAFVKFCKIGALSATGTRPFDAGADGFVMGEGAALFVLKRLADAERDGDKIYSLILGIGGSSDGKGKGITAPNPVGQKLAISGLGARWGRPVARPPRSRRTAPRPASATLPRLESVLAIFGAAGAKPGSIALGSVKSNIGHLKAAAGSAGLFKMVRSLHEKVLTPARLRHPQRERRLGPAPVQGQHDPAPVGQRRPRRRPSRWRLRLRLRRHQLPRRRRGVHPRPAQGPAEDLRLRRAPQAAATYAASPRSQASPPPWRPARGRLRCAVLSCLVAVTTPTCWRRSRPCWPRPRRAPPRRSSLPTRRWPMRPCAWPSTMPTPRTSRASSTSSPRGSPRATRRSSRCSASRVCSSVVARLPRWPSSTPARAASTSTCSRASTQSPSSRRRSTRLTRS</sequence>
<dbReference type="GO" id="GO:0006633">
    <property type="term" value="P:fatty acid biosynthetic process"/>
    <property type="evidence" value="ECO:0007669"/>
    <property type="project" value="InterPro"/>
</dbReference>
<dbReference type="AlphaFoldDB" id="A0A9D7XVG0"/>
<evidence type="ECO:0000259" key="4">
    <source>
        <dbReference type="PROSITE" id="PS52004"/>
    </source>
</evidence>
<dbReference type="CDD" id="cd00833">
    <property type="entry name" value="PKS"/>
    <property type="match status" value="1"/>
</dbReference>
<protein>
    <submittedName>
        <fullName evidence="5">Polyketide synthase</fullName>
    </submittedName>
</protein>
<dbReference type="PANTHER" id="PTHR43074:SF1">
    <property type="entry name" value="BETA-KETOACYL SYNTHASE FAMILY PROTEIN-RELATED"/>
    <property type="match status" value="1"/>
</dbReference>
<dbReference type="PROSITE" id="PS52004">
    <property type="entry name" value="KS3_2"/>
    <property type="match status" value="1"/>
</dbReference>
<evidence type="ECO:0000313" key="5">
    <source>
        <dbReference type="EMBL" id="MBL0004933.1"/>
    </source>
</evidence>
<dbReference type="InterPro" id="IPR052568">
    <property type="entry name" value="PKS-FAS_Synthase"/>
</dbReference>
<dbReference type="SUPFAM" id="SSF53901">
    <property type="entry name" value="Thiolase-like"/>
    <property type="match status" value="1"/>
</dbReference>
<feature type="region of interest" description="Disordered" evidence="3">
    <location>
        <begin position="348"/>
        <end position="458"/>
    </location>
</feature>
<feature type="compositionally biased region" description="Low complexity" evidence="3">
    <location>
        <begin position="378"/>
        <end position="400"/>
    </location>
</feature>
<evidence type="ECO:0000256" key="3">
    <source>
        <dbReference type="SAM" id="MobiDB-lite"/>
    </source>
</evidence>
<name>A0A9D7XVG0_9MICO</name>
<feature type="compositionally biased region" description="Basic residues" evidence="3">
    <location>
        <begin position="448"/>
        <end position="458"/>
    </location>
</feature>
<comment type="caution">
    <text evidence="5">The sequence shown here is derived from an EMBL/GenBank/DDBJ whole genome shotgun (WGS) entry which is preliminary data.</text>
</comment>
<dbReference type="PANTHER" id="PTHR43074">
    <property type="entry name" value="OMEGA-3 POLYUNSATURATED FATTY ACID SYNTHASE PFAB-RELATED"/>
    <property type="match status" value="1"/>
</dbReference>
<dbReference type="PROSITE" id="PS00606">
    <property type="entry name" value="KS3_1"/>
    <property type="match status" value="1"/>
</dbReference>
<dbReference type="InterPro" id="IPR014031">
    <property type="entry name" value="Ketoacyl_synth_C"/>
</dbReference>
<evidence type="ECO:0000313" key="6">
    <source>
        <dbReference type="Proteomes" id="UP000886632"/>
    </source>
</evidence>
<accession>A0A9D7XVG0</accession>
<feature type="compositionally biased region" description="Low complexity" evidence="3">
    <location>
        <begin position="303"/>
        <end position="316"/>
    </location>
</feature>
<dbReference type="InterPro" id="IPR020841">
    <property type="entry name" value="PKS_Beta-ketoAc_synthase_dom"/>
</dbReference>
<proteinExistence type="inferred from homology"/>